<dbReference type="AlphaFoldDB" id="A0AAD3MF58"/>
<comment type="caution">
    <text evidence="6">The sequence shown here is derived from an EMBL/GenBank/DDBJ whole genome shotgun (WGS) entry which is preliminary data.</text>
</comment>
<evidence type="ECO:0000313" key="7">
    <source>
        <dbReference type="Proteomes" id="UP001279410"/>
    </source>
</evidence>
<feature type="compositionally biased region" description="Low complexity" evidence="4">
    <location>
        <begin position="496"/>
        <end position="528"/>
    </location>
</feature>
<dbReference type="FunFam" id="2.30.42.10:FF:000087">
    <property type="entry name" value="Whirlin a"/>
    <property type="match status" value="1"/>
</dbReference>
<feature type="region of interest" description="Disordered" evidence="4">
    <location>
        <begin position="493"/>
        <end position="542"/>
    </location>
</feature>
<dbReference type="Gene3D" id="2.30.42.10">
    <property type="match status" value="2"/>
</dbReference>
<dbReference type="PANTHER" id="PTHR23116:SF37">
    <property type="entry name" value="WHIRLIN"/>
    <property type="match status" value="1"/>
</dbReference>
<proteinExistence type="predicted"/>
<dbReference type="GO" id="GO:0032426">
    <property type="term" value="C:stereocilium tip"/>
    <property type="evidence" value="ECO:0007669"/>
    <property type="project" value="TreeGrafter"/>
</dbReference>
<dbReference type="InterPro" id="IPR051844">
    <property type="entry name" value="USH2_Complex_Protein"/>
</dbReference>
<dbReference type="Proteomes" id="UP001279410">
    <property type="component" value="Unassembled WGS sequence"/>
</dbReference>
<dbReference type="GO" id="GO:0005886">
    <property type="term" value="C:plasma membrane"/>
    <property type="evidence" value="ECO:0007669"/>
    <property type="project" value="TreeGrafter"/>
</dbReference>
<dbReference type="Gene3D" id="1.20.1160.20">
    <property type="match status" value="1"/>
</dbReference>
<feature type="compositionally biased region" description="Polar residues" evidence="4">
    <location>
        <begin position="582"/>
        <end position="603"/>
    </location>
</feature>
<dbReference type="GO" id="GO:0007605">
    <property type="term" value="P:sensory perception of sound"/>
    <property type="evidence" value="ECO:0007669"/>
    <property type="project" value="TreeGrafter"/>
</dbReference>
<feature type="region of interest" description="Disordered" evidence="4">
    <location>
        <begin position="581"/>
        <end position="652"/>
    </location>
</feature>
<feature type="domain" description="PDZ" evidence="5">
    <location>
        <begin position="61"/>
        <end position="129"/>
    </location>
</feature>
<dbReference type="CDD" id="cd07357">
    <property type="entry name" value="HN_L-whirlin_R2_like"/>
    <property type="match status" value="1"/>
</dbReference>
<accession>A0AAD3MF58</accession>
<evidence type="ECO:0000313" key="6">
    <source>
        <dbReference type="EMBL" id="GLD52416.1"/>
    </source>
</evidence>
<dbReference type="SUPFAM" id="SSF50156">
    <property type="entry name" value="PDZ domain-like"/>
    <property type="match status" value="2"/>
</dbReference>
<evidence type="ECO:0000256" key="4">
    <source>
        <dbReference type="SAM" id="MobiDB-lite"/>
    </source>
</evidence>
<dbReference type="FunFam" id="2.30.42.10:FF:000079">
    <property type="entry name" value="Whirlin a"/>
    <property type="match status" value="1"/>
</dbReference>
<protein>
    <submittedName>
        <fullName evidence="6">Whirlin-like isoform X2</fullName>
    </submittedName>
</protein>
<feature type="region of interest" description="Disordered" evidence="4">
    <location>
        <begin position="363"/>
        <end position="399"/>
    </location>
</feature>
<dbReference type="CDD" id="cd06741">
    <property type="entry name" value="PDZ2_FL-whirlin"/>
    <property type="match status" value="1"/>
</dbReference>
<organism evidence="6 7">
    <name type="scientific">Lates japonicus</name>
    <name type="common">Japanese lates</name>
    <dbReference type="NCBI Taxonomy" id="270547"/>
    <lineage>
        <taxon>Eukaryota</taxon>
        <taxon>Metazoa</taxon>
        <taxon>Chordata</taxon>
        <taxon>Craniata</taxon>
        <taxon>Vertebrata</taxon>
        <taxon>Euteleostomi</taxon>
        <taxon>Actinopterygii</taxon>
        <taxon>Neopterygii</taxon>
        <taxon>Teleostei</taxon>
        <taxon>Neoteleostei</taxon>
        <taxon>Acanthomorphata</taxon>
        <taxon>Carangaria</taxon>
        <taxon>Carangaria incertae sedis</taxon>
        <taxon>Centropomidae</taxon>
        <taxon>Lates</taxon>
    </lineage>
</organism>
<keyword evidence="3" id="KW-0966">Cell projection</keyword>
<evidence type="ECO:0000256" key="3">
    <source>
        <dbReference type="ARBA" id="ARBA00023273"/>
    </source>
</evidence>
<feature type="compositionally biased region" description="Basic and acidic residues" evidence="4">
    <location>
        <begin position="378"/>
        <end position="394"/>
    </location>
</feature>
<feature type="domain" description="PDZ" evidence="5">
    <location>
        <begin position="658"/>
        <end position="729"/>
    </location>
</feature>
<dbReference type="GO" id="GO:0060088">
    <property type="term" value="P:auditory receptor cell stereocilium organization"/>
    <property type="evidence" value="ECO:0007669"/>
    <property type="project" value="TreeGrafter"/>
</dbReference>
<reference evidence="6" key="1">
    <citation type="submission" date="2022-08" db="EMBL/GenBank/DDBJ databases">
        <title>Genome sequencing of akame (Lates japonicus).</title>
        <authorList>
            <person name="Hashiguchi Y."/>
            <person name="Takahashi H."/>
        </authorList>
    </citation>
    <scope>NUCLEOTIDE SEQUENCE</scope>
    <source>
        <strain evidence="6">Kochi</strain>
    </source>
</reference>
<dbReference type="GO" id="GO:0005929">
    <property type="term" value="C:cilium"/>
    <property type="evidence" value="ECO:0007669"/>
    <property type="project" value="TreeGrafter"/>
</dbReference>
<evidence type="ECO:0000259" key="5">
    <source>
        <dbReference type="PROSITE" id="PS50106"/>
    </source>
</evidence>
<sequence length="747" mass="80332">MQVLKGCKKLAMSVCSMGRIPGGYVTNHMYSWVDPQGLSVSPPPDIHEANQRQGPGMEERMVNLNMDDGRCLGLMIRGGAEYGLGIYITGVDPGSAADAGALKVGDQILEVNGQSFVTICHDEAVHILKTGRHLLIKVRDVGRLPHARTVVDETKWITSQGIAETSATAIPSSVTNPTVNAGIHTSISASTCSTRPSSARAAHVLGQSAVHRGVGPPGVQVSLEQQAYMLLTEPERKTMAYYLQEYQDKHIGVEPLAMALFELFNTHAKLSMLSEVRSLVAPQDLELYDRLVLHRESEAHQIWHGGLGVLHPQGHCNHTGSVIRDVGPTVPARTDGSVGGWTKREQEENTKALQNIALDEMQASGESPPVSRGAPHQDQSRLSREKELSRKPEARLVQPSSSLLFAGPAQQDCLLKSLKSLPTTHQPSPASVHHTSLNALHHTCQTFFHLSDSEHLNHAHFAHHFHHHPAHHNRPSSGHHTCPGFIHHRDFSSTAKSQGSVKISSRSSSYEKSSILSKSVPSSKAASPMPSPHPSPHPSPCPSPCPSLITPAAPPCSPDRHCSPALTQKVIITDMNRLSADSRAQQRGGTLSQLSDSGQTLSEDSGVDIAEAGGLSRDGSPRPCKNQKSRLEQPVAHVPPPGATRQTGSPVPVPTATLVRVVKNANTLGIAIEGGANTRQPLPRIVTIQKGGSAHNCEQLKVGQVILEVNGIPLRGREHKDAARIIAEAFKTKDKDHIDLLVTEPGI</sequence>
<dbReference type="CDD" id="cd06742">
    <property type="entry name" value="PDZ3_FL-whirlin-like"/>
    <property type="match status" value="1"/>
</dbReference>
<name>A0AAD3MF58_LATJO</name>
<dbReference type="Pfam" id="PF00595">
    <property type="entry name" value="PDZ"/>
    <property type="match status" value="2"/>
</dbReference>
<feature type="compositionally biased region" description="Pro residues" evidence="4">
    <location>
        <begin position="529"/>
        <end position="542"/>
    </location>
</feature>
<dbReference type="InterPro" id="IPR033028">
    <property type="entry name" value="Whirlin_HN-like_dom2"/>
</dbReference>
<evidence type="ECO:0000256" key="1">
    <source>
        <dbReference type="ARBA" id="ARBA00004316"/>
    </source>
</evidence>
<dbReference type="InterPro" id="IPR036034">
    <property type="entry name" value="PDZ_sf"/>
</dbReference>
<dbReference type="PANTHER" id="PTHR23116">
    <property type="entry name" value="PDZ DOMAIN CONTAINING WHIRLIN AND HARMONIN-RELATED"/>
    <property type="match status" value="1"/>
</dbReference>
<keyword evidence="7" id="KW-1185">Reference proteome</keyword>
<dbReference type="EMBL" id="BRZM01000014">
    <property type="protein sequence ID" value="GLD52416.1"/>
    <property type="molecule type" value="Genomic_DNA"/>
</dbReference>
<dbReference type="InterPro" id="IPR001478">
    <property type="entry name" value="PDZ"/>
</dbReference>
<evidence type="ECO:0000256" key="2">
    <source>
        <dbReference type="ARBA" id="ARBA00022737"/>
    </source>
</evidence>
<keyword evidence="2" id="KW-0677">Repeat</keyword>
<comment type="subcellular location">
    <subcellularLocation>
        <location evidence="1">Cell projection</location>
    </subcellularLocation>
</comment>
<feature type="region of interest" description="Disordered" evidence="4">
    <location>
        <begin position="322"/>
        <end position="347"/>
    </location>
</feature>
<dbReference type="PROSITE" id="PS50106">
    <property type="entry name" value="PDZ"/>
    <property type="match status" value="2"/>
</dbReference>
<dbReference type="GO" id="GO:0001917">
    <property type="term" value="C:photoreceptor inner segment"/>
    <property type="evidence" value="ECO:0007669"/>
    <property type="project" value="TreeGrafter"/>
</dbReference>
<gene>
    <name evidence="6" type="ORF">AKAME5_000532600</name>
</gene>
<dbReference type="SMART" id="SM00228">
    <property type="entry name" value="PDZ"/>
    <property type="match status" value="2"/>
</dbReference>
<dbReference type="GO" id="GO:0002142">
    <property type="term" value="C:stereocilia ankle link complex"/>
    <property type="evidence" value="ECO:0007669"/>
    <property type="project" value="TreeGrafter"/>
</dbReference>